<proteinExistence type="predicted"/>
<evidence type="ECO:0000313" key="1">
    <source>
        <dbReference type="EMBL" id="SDN95695.1"/>
    </source>
</evidence>
<dbReference type="Proteomes" id="UP000199134">
    <property type="component" value="Unassembled WGS sequence"/>
</dbReference>
<accession>A0A1H0FLZ8</accession>
<dbReference type="RefSeq" id="WP_091852706.1">
    <property type="nucleotide sequence ID" value="NZ_FNIW01000006.1"/>
</dbReference>
<dbReference type="EMBL" id="FNIW01000006">
    <property type="protein sequence ID" value="SDN95695.1"/>
    <property type="molecule type" value="Genomic_DNA"/>
</dbReference>
<name>A0A1H0FLZ8_9BACT</name>
<organism evidence="1 2">
    <name type="scientific">Prevotella communis</name>
    <dbReference type="NCBI Taxonomy" id="2913614"/>
    <lineage>
        <taxon>Bacteria</taxon>
        <taxon>Pseudomonadati</taxon>
        <taxon>Bacteroidota</taxon>
        <taxon>Bacteroidia</taxon>
        <taxon>Bacteroidales</taxon>
        <taxon>Prevotellaceae</taxon>
        <taxon>Prevotella</taxon>
    </lineage>
</organism>
<dbReference type="OrthoDB" id="9880218at2"/>
<evidence type="ECO:0000313" key="2">
    <source>
        <dbReference type="Proteomes" id="UP000199134"/>
    </source>
</evidence>
<dbReference type="AlphaFoldDB" id="A0A1H0FLZ8"/>
<reference evidence="2" key="1">
    <citation type="submission" date="2016-10" db="EMBL/GenBank/DDBJ databases">
        <authorList>
            <person name="de Groot N.N."/>
        </authorList>
    </citation>
    <scope>NUCLEOTIDE SEQUENCE [LARGE SCALE GENOMIC DNA]</scope>
    <source>
        <strain evidence="2">BP1-145</strain>
    </source>
</reference>
<protein>
    <submittedName>
        <fullName evidence="1">Uncharacterized protein</fullName>
    </submittedName>
</protein>
<gene>
    <name evidence="1" type="ORF">SAMN04487900_1061</name>
</gene>
<comment type="caution">
    <text evidence="1">The sequence shown here is derived from an EMBL/GenBank/DDBJ whole genome shotgun (WGS) entry which is preliminary data.</text>
</comment>
<sequence length="142" mass="17552">MIRKRLKKDFWCPTQWDSDTNLYEDELGWREENRSDAHSTDSWNIFKFYLGHYGFDLALYLVETDEFYYIDNIQNNEVWKLKNREDWDGQYIIERVEFSHCPDTEPEVIYEYKDLRDLWLNLKINEMYLKEVIEKSVVMVMH</sequence>